<dbReference type="NCBIfam" id="TIGR02432">
    <property type="entry name" value="lysidine_TilS_N"/>
    <property type="match status" value="1"/>
</dbReference>
<dbReference type="Proteomes" id="UP000028524">
    <property type="component" value="Unassembled WGS sequence"/>
</dbReference>
<evidence type="ECO:0000256" key="4">
    <source>
        <dbReference type="ARBA" id="ARBA00022741"/>
    </source>
</evidence>
<comment type="catalytic activity">
    <reaction evidence="6">
        <text>cytidine(34) in tRNA(Ile2) + L-lysine + ATP = lysidine(34) in tRNA(Ile2) + AMP + diphosphate + H(+)</text>
        <dbReference type="Rhea" id="RHEA:43744"/>
        <dbReference type="Rhea" id="RHEA-COMP:10625"/>
        <dbReference type="Rhea" id="RHEA-COMP:10670"/>
        <dbReference type="ChEBI" id="CHEBI:15378"/>
        <dbReference type="ChEBI" id="CHEBI:30616"/>
        <dbReference type="ChEBI" id="CHEBI:32551"/>
        <dbReference type="ChEBI" id="CHEBI:33019"/>
        <dbReference type="ChEBI" id="CHEBI:82748"/>
        <dbReference type="ChEBI" id="CHEBI:83665"/>
        <dbReference type="ChEBI" id="CHEBI:456215"/>
        <dbReference type="EC" id="6.3.4.19"/>
    </reaction>
</comment>
<keyword evidence="5" id="KW-0067">ATP-binding</keyword>
<dbReference type="InterPro" id="IPR012094">
    <property type="entry name" value="tRNA_Ile_lys_synt"/>
</dbReference>
<gene>
    <name evidence="9" type="ORF">S40285_06208</name>
</gene>
<dbReference type="SUPFAM" id="SSF52402">
    <property type="entry name" value="Adenine nucleotide alpha hydrolases-like"/>
    <property type="match status" value="1"/>
</dbReference>
<dbReference type="GO" id="GO:0005524">
    <property type="term" value="F:ATP binding"/>
    <property type="evidence" value="ECO:0007669"/>
    <property type="project" value="UniProtKB-KW"/>
</dbReference>
<evidence type="ECO:0000256" key="1">
    <source>
        <dbReference type="ARBA" id="ARBA00013267"/>
    </source>
</evidence>
<evidence type="ECO:0000256" key="2">
    <source>
        <dbReference type="ARBA" id="ARBA00022598"/>
    </source>
</evidence>
<dbReference type="InterPro" id="IPR014729">
    <property type="entry name" value="Rossmann-like_a/b/a_fold"/>
</dbReference>
<dbReference type="OMA" id="ARIPECH"/>
<sequence length="723" mass="82930">MGTAKAALVFHHAPKPVSVNEFSDALHAVCRPRYPNARVMRAAHLALAVSGGVDSMALSYLFSEYRRLHQWARVGDYPVDQMYALMVDHQLREESHAETVRLAPVLRDLGLKPVVCKLHWKEYRKQGIDPSTLPNIESLARTQRYRVLGTNCRNAGIDRLFLAHHRDDQYETILMRLLSGHGYRGLLGIREANPIPECYDLHNIYNSGLLNEFLKQKPSLRFVPAISDIKQLRRSWKMELRSGDCLSKQGLDYWSSLFQGRFQRDHDPNVPYVTPLPREEGGLMLYRPLLEFDKDRLIATCEANKIPWVEDRTNADPTMTMRNAVRYLVKNHQLPTALQKPSVLALCKNSRRRAQFEESAADRLIKKSAAIKVFDPNAGTLLVEPPPFKSPKAARRTIYTEAREAARRPQRRIIAAIMCRKFIDFVTPDSILPPLTNLDNLVNLIFPELSPEKGKSLPKSCSIAGVQFDPVVTSKSTKWFLFRAPYSSQKRLPKRTLGGRTDYLSLSEAEFRSQVYWQCRKSLKGWDGRFWIGLITSVNERFYVLPFKQSAMKPFRMALPKPERARLDRVLKYYAPGKVRWTLPAIYTREDSGGRGSPSEKTMLALPTLGFHVPGMERWIKYDFRYKKVDANLLAPIAKRPGVFLTYRHALGTSRRRRNTIDEKPDGFEERRNGLRVQSGEAEPGRPDHKRKFQTKAILPEVHDLQETTSPGHVQQDIILEQP</sequence>
<dbReference type="CDD" id="cd01992">
    <property type="entry name" value="TilS_N"/>
    <property type="match status" value="1"/>
</dbReference>
<evidence type="ECO:0000313" key="9">
    <source>
        <dbReference type="EMBL" id="KFA61638.1"/>
    </source>
</evidence>
<dbReference type="OrthoDB" id="434144at2759"/>
<reference evidence="9 10" key="1">
    <citation type="journal article" date="2014" name="BMC Genomics">
        <title>Comparative genome sequencing reveals chemotype-specific gene clusters in the toxigenic black mold Stachybotrys.</title>
        <authorList>
            <person name="Semeiks J."/>
            <person name="Borek D."/>
            <person name="Otwinowski Z."/>
            <person name="Grishin N.V."/>
        </authorList>
    </citation>
    <scope>NUCLEOTIDE SEQUENCE [LARGE SCALE GENOMIC DNA]</scope>
    <source>
        <strain evidence="9 10">IBT 40285</strain>
    </source>
</reference>
<name>A0A084QCF3_STAC4</name>
<organism evidence="9 10">
    <name type="scientific">Stachybotrys chlorohalonatus (strain IBT 40285)</name>
    <dbReference type="NCBI Taxonomy" id="1283841"/>
    <lineage>
        <taxon>Eukaryota</taxon>
        <taxon>Fungi</taxon>
        <taxon>Dikarya</taxon>
        <taxon>Ascomycota</taxon>
        <taxon>Pezizomycotina</taxon>
        <taxon>Sordariomycetes</taxon>
        <taxon>Hypocreomycetidae</taxon>
        <taxon>Hypocreales</taxon>
        <taxon>Stachybotryaceae</taxon>
        <taxon>Stachybotrys</taxon>
    </lineage>
</organism>
<keyword evidence="2" id="KW-0436">Ligase</keyword>
<dbReference type="HOGENOM" id="CLU_015599_0_0_1"/>
<evidence type="ECO:0000256" key="3">
    <source>
        <dbReference type="ARBA" id="ARBA00022694"/>
    </source>
</evidence>
<dbReference type="PANTHER" id="PTHR43033">
    <property type="entry name" value="TRNA(ILE)-LYSIDINE SYNTHASE-RELATED"/>
    <property type="match status" value="1"/>
</dbReference>
<dbReference type="EMBL" id="KL660843">
    <property type="protein sequence ID" value="KFA61638.1"/>
    <property type="molecule type" value="Genomic_DNA"/>
</dbReference>
<dbReference type="STRING" id="1283841.A0A084QCF3"/>
<evidence type="ECO:0000256" key="6">
    <source>
        <dbReference type="ARBA" id="ARBA00048539"/>
    </source>
</evidence>
<dbReference type="Pfam" id="PF01171">
    <property type="entry name" value="ATP_bind_3"/>
    <property type="match status" value="2"/>
</dbReference>
<proteinExistence type="inferred from homology"/>
<dbReference type="InterPro" id="IPR012795">
    <property type="entry name" value="tRNA_Ile_lys_synt_N"/>
</dbReference>
<dbReference type="GO" id="GO:0008033">
    <property type="term" value="P:tRNA processing"/>
    <property type="evidence" value="ECO:0007669"/>
    <property type="project" value="UniProtKB-KW"/>
</dbReference>
<dbReference type="InParanoid" id="A0A084QCF3"/>
<keyword evidence="4" id="KW-0547">Nucleotide-binding</keyword>
<feature type="domain" description="tRNA(Ile)-lysidine/2-thiocytidine synthase N-terminal" evidence="8">
    <location>
        <begin position="278"/>
        <end position="326"/>
    </location>
</feature>
<dbReference type="EC" id="6.3.4.19" evidence="1"/>
<dbReference type="HAMAP" id="MF_01161">
    <property type="entry name" value="tRNA_Ile_lys_synt"/>
    <property type="match status" value="1"/>
</dbReference>
<dbReference type="AlphaFoldDB" id="A0A084QCF3"/>
<dbReference type="GO" id="GO:0032267">
    <property type="term" value="F:tRNA(Ile)-lysidine synthase activity"/>
    <property type="evidence" value="ECO:0007669"/>
    <property type="project" value="UniProtKB-EC"/>
</dbReference>
<evidence type="ECO:0000259" key="8">
    <source>
        <dbReference type="Pfam" id="PF01171"/>
    </source>
</evidence>
<dbReference type="InterPro" id="IPR011063">
    <property type="entry name" value="TilS/TtcA_N"/>
</dbReference>
<protein>
    <recommendedName>
        <fullName evidence="1">tRNA(Ile)-lysidine synthetase</fullName>
        <ecNumber evidence="1">6.3.4.19</ecNumber>
    </recommendedName>
</protein>
<accession>A0A084QCF3</accession>
<keyword evidence="3" id="KW-0819">tRNA processing</keyword>
<dbReference type="PANTHER" id="PTHR43033:SF1">
    <property type="entry name" value="TRNA(ILE)-LYSIDINE SYNTHASE-RELATED"/>
    <property type="match status" value="1"/>
</dbReference>
<dbReference type="Gene3D" id="3.40.50.620">
    <property type="entry name" value="HUPs"/>
    <property type="match status" value="1"/>
</dbReference>
<evidence type="ECO:0000313" key="10">
    <source>
        <dbReference type="Proteomes" id="UP000028524"/>
    </source>
</evidence>
<feature type="domain" description="tRNA(Ile)-lysidine/2-thiocytidine synthase N-terminal" evidence="8">
    <location>
        <begin position="45"/>
        <end position="195"/>
    </location>
</feature>
<evidence type="ECO:0000256" key="5">
    <source>
        <dbReference type="ARBA" id="ARBA00022840"/>
    </source>
</evidence>
<evidence type="ECO:0000256" key="7">
    <source>
        <dbReference type="SAM" id="MobiDB-lite"/>
    </source>
</evidence>
<keyword evidence="10" id="KW-1185">Reference proteome</keyword>
<feature type="region of interest" description="Disordered" evidence="7">
    <location>
        <begin position="673"/>
        <end position="692"/>
    </location>
</feature>